<protein>
    <submittedName>
        <fullName evidence="1">Uncharacterized protein</fullName>
    </submittedName>
</protein>
<evidence type="ECO:0000313" key="1">
    <source>
        <dbReference type="EMBL" id="CCO46807.1"/>
    </source>
</evidence>
<dbReference type="InterPro" id="IPR027417">
    <property type="entry name" value="P-loop_NTPase"/>
</dbReference>
<proteinExistence type="predicted"/>
<evidence type="ECO:0000313" key="2">
    <source>
        <dbReference type="Proteomes" id="UP000018211"/>
    </source>
</evidence>
<name>A0AAV2VQH9_9VIBR</name>
<sequence>MFGLNLPTITNILNILGDATQDNAFSHCNILCTSTIDESVTVCLDGSVFTVFEVVGTQRYLTEETEIDHIDAVQRSTSSTLKIGNHKIGMMFVRDPSRTEAQLRDIFKPTFDTIDRLGLGSSHFFERQMEDLEKNCSFERTLMVVTTSRASMHTTERDKPTLNGKEVVVDEIPLLLQDTARESIDIIQEHQAYVKDVKSRFSRYLGLLQITSETFLKYLKEEEELISLSKTNWQSKNATTPIDLTLNYGEEDFVCHPPCAYQIISDDKKAPTRTSSLIQSGDYYIATLDREYFNIQDYSTFQELFRSIGKRIPFRAYFELETGTQSIRTMLAARKTFLILFRVSAYGRSIDNALGNLIREADDNNRTLLKGTMSIATWSTDEELTKKYKQELKQALTSWGSPVFRTPSHLSRSYFSTLPAFAKKNSARPCVQVDTKHLSTLPLTRPATPMKSGTICLSSQDGKLFPISVVCPDQDYIANFILGPMKSGKTVFSSILNNAFLLAEGNQDLPLMSYLDFGSGVHNYFNSLRAWLPKSQLHKIACIAMQNAKGNAYNIFEPQFGLSRLEPFEVEFTIKFLSRLINGDSAAPVSGQLANTLARLIKLFFNYAEENPLPYEQKLGFYVGPEMDYHKDINKLLRDGVIKVEPTDTDSWYTIRDKLFMLDEVRYFDHARFCHRQGSHALPDFLAYVRSDSEARASMDALAVEPAGVTPLVDYIITAIEGVISRFSDILGEKSQIDVSQAKIVGVDVKGLFQSVSDESMKQVFALLARHLASRNFWRDPKNFMTYVPELYIEHYRRILDSEKNIKKHEFIDEYLQFKSKEMDEIVDSVNVIARKYNLGQSIAAQQMEHAPKGFLSLATNIYVLAATPKDVDVLKRTYKLSDSFANEISRRLKQSDGFGRLILYIGQFGSYEGYVVQLLRNQITPSYLWNFSSDENDETIKHLAKLKFGELSAYDRLGKAYPSGTCLGEIQKLISGTVHNDKPLTTHDAIATILKNLEHAA</sequence>
<dbReference type="Proteomes" id="UP000018211">
    <property type="component" value="Unassembled WGS sequence"/>
</dbReference>
<accession>A0AAV2VQH9</accession>
<dbReference type="Gene3D" id="3.40.50.300">
    <property type="entry name" value="P-loop containing nucleotide triphosphate hydrolases"/>
    <property type="match status" value="1"/>
</dbReference>
<dbReference type="AlphaFoldDB" id="A0AAV2VQH9"/>
<reference evidence="1 2" key="1">
    <citation type="journal article" date="2013" name="ISME J.">
        <title>Comparative genomics of pathogenic lineages of Vibrio nigripulchritudo identifies virulence-associated traits.</title>
        <authorList>
            <person name="Goudenege D."/>
            <person name="Labreuche Y."/>
            <person name="Krin E."/>
            <person name="Ansquer D."/>
            <person name="Mangenot S."/>
            <person name="Calteau A."/>
            <person name="Medigue C."/>
            <person name="Mazel D."/>
            <person name="Polz M.F."/>
            <person name="Le Roux F."/>
        </authorList>
    </citation>
    <scope>NUCLEOTIDE SEQUENCE [LARGE SCALE GENOMIC DNA]</scope>
    <source>
        <strain evidence="1 2">SOn1</strain>
    </source>
</reference>
<organism evidence="1 2">
    <name type="scientific">Vibrio nigripulchritudo SOn1</name>
    <dbReference type="NCBI Taxonomy" id="1238450"/>
    <lineage>
        <taxon>Bacteria</taxon>
        <taxon>Pseudomonadati</taxon>
        <taxon>Pseudomonadota</taxon>
        <taxon>Gammaproteobacteria</taxon>
        <taxon>Vibrionales</taxon>
        <taxon>Vibrionaceae</taxon>
        <taxon>Vibrio</taxon>
    </lineage>
</organism>
<dbReference type="RefSeq" id="WP_022611848.1">
    <property type="nucleotide sequence ID" value="NZ_LK391965.1"/>
</dbReference>
<gene>
    <name evidence="1" type="ORF">VIBNISOn1_190026</name>
</gene>
<comment type="caution">
    <text evidence="1">The sequence shown here is derived from an EMBL/GenBank/DDBJ whole genome shotgun (WGS) entry which is preliminary data.</text>
</comment>
<dbReference type="EMBL" id="CAOF01000101">
    <property type="protein sequence ID" value="CCO46807.1"/>
    <property type="molecule type" value="Genomic_DNA"/>
</dbReference>